<evidence type="ECO:0000259" key="3">
    <source>
        <dbReference type="Pfam" id="PF07995"/>
    </source>
</evidence>
<organism evidence="5 6">
    <name type="scientific">Hyphomonas atlantica</name>
    <dbReference type="NCBI Taxonomy" id="1280948"/>
    <lineage>
        <taxon>Bacteria</taxon>
        <taxon>Pseudomonadati</taxon>
        <taxon>Pseudomonadota</taxon>
        <taxon>Alphaproteobacteria</taxon>
        <taxon>Hyphomonadales</taxon>
        <taxon>Hyphomonadaceae</taxon>
        <taxon>Hyphomonas</taxon>
    </lineage>
</organism>
<dbReference type="STRING" id="1280948.HY36_06510"/>
<dbReference type="Proteomes" id="UP000024547">
    <property type="component" value="Unassembled WGS sequence"/>
</dbReference>
<evidence type="ECO:0000313" key="6">
    <source>
        <dbReference type="Proteomes" id="UP000024547"/>
    </source>
</evidence>
<dbReference type="InterPro" id="IPR011042">
    <property type="entry name" value="6-blade_b-propeller_TolB-like"/>
</dbReference>
<evidence type="ECO:0000256" key="1">
    <source>
        <dbReference type="SAM" id="MobiDB-lite"/>
    </source>
</evidence>
<dbReference type="Proteomes" id="UP000259173">
    <property type="component" value="Unassembled WGS sequence"/>
</dbReference>
<dbReference type="Gene3D" id="2.120.10.30">
    <property type="entry name" value="TolB, C-terminal domain"/>
    <property type="match status" value="1"/>
</dbReference>
<evidence type="ECO:0000256" key="2">
    <source>
        <dbReference type="SAM" id="SignalP"/>
    </source>
</evidence>
<accession>A0A059DZL0</accession>
<dbReference type="PANTHER" id="PTHR19328:SF75">
    <property type="entry name" value="ALDOSE SUGAR DEHYDROGENASE YLII"/>
    <property type="match status" value="1"/>
</dbReference>
<dbReference type="PROSITE" id="PS51257">
    <property type="entry name" value="PROKAR_LIPOPROTEIN"/>
    <property type="match status" value="1"/>
</dbReference>
<dbReference type="RefSeq" id="WP_035552991.1">
    <property type="nucleotide sequence ID" value="NZ_AWFH01000034.1"/>
</dbReference>
<dbReference type="OrthoDB" id="9770043at2"/>
<gene>
    <name evidence="4" type="ORF">DCG65_02750</name>
    <name evidence="5" type="ORF">HY36_06510</name>
</gene>
<keyword evidence="2" id="KW-0732">Signal</keyword>
<proteinExistence type="predicted"/>
<dbReference type="eggNOG" id="COG2133">
    <property type="taxonomic scope" value="Bacteria"/>
</dbReference>
<dbReference type="EMBL" id="AWFH01000034">
    <property type="protein sequence ID" value="KCZ59777.1"/>
    <property type="molecule type" value="Genomic_DNA"/>
</dbReference>
<dbReference type="SUPFAM" id="SSF50952">
    <property type="entry name" value="Soluble quinoprotein glucose dehydrogenase"/>
    <property type="match status" value="1"/>
</dbReference>
<evidence type="ECO:0000313" key="4">
    <source>
        <dbReference type="EMBL" id="HAE93450.1"/>
    </source>
</evidence>
<dbReference type="Pfam" id="PF07995">
    <property type="entry name" value="GSDH"/>
    <property type="match status" value="1"/>
</dbReference>
<dbReference type="PANTHER" id="PTHR19328">
    <property type="entry name" value="HEDGEHOG-INTERACTING PROTEIN"/>
    <property type="match status" value="1"/>
</dbReference>
<feature type="domain" description="Glucose/Sorbosone dehydrogenase" evidence="3">
    <location>
        <begin position="53"/>
        <end position="398"/>
    </location>
</feature>
<protein>
    <submittedName>
        <fullName evidence="4">PQQ-dependent sugar dehydrogenase</fullName>
    </submittedName>
</protein>
<dbReference type="EMBL" id="DMBR01000081">
    <property type="protein sequence ID" value="HAE93450.1"/>
    <property type="molecule type" value="Genomic_DNA"/>
</dbReference>
<keyword evidence="6" id="KW-1185">Reference proteome</keyword>
<comment type="caution">
    <text evidence="5">The sequence shown here is derived from an EMBL/GenBank/DDBJ whole genome shotgun (WGS) entry which is preliminary data.</text>
</comment>
<reference evidence="5 6" key="1">
    <citation type="journal article" date="2014" name="Antonie Van Leeuwenhoek">
        <title>Hyphomonas beringensis sp. nov. and Hyphomonas chukchiensis sp. nov., isolated from surface seawater of the Bering Sea and Chukchi Sea.</title>
        <authorList>
            <person name="Li C."/>
            <person name="Lai Q."/>
            <person name="Li G."/>
            <person name="Dong C."/>
            <person name="Wang J."/>
            <person name="Liao Y."/>
            <person name="Shao Z."/>
        </authorList>
    </citation>
    <scope>NUCLEOTIDE SEQUENCE [LARGE SCALE GENOMIC DNA]</scope>
    <source>
        <strain evidence="5 6">22II1-22F38</strain>
    </source>
</reference>
<feature type="chain" id="PRO_5044537725" evidence="2">
    <location>
        <begin position="25"/>
        <end position="403"/>
    </location>
</feature>
<feature type="signal peptide" evidence="2">
    <location>
        <begin position="1"/>
        <end position="24"/>
    </location>
</feature>
<name>A0A059DZL0_9PROT</name>
<evidence type="ECO:0000313" key="7">
    <source>
        <dbReference type="Proteomes" id="UP000259173"/>
    </source>
</evidence>
<dbReference type="PATRIC" id="fig|1280948.3.peg.2396"/>
<evidence type="ECO:0000313" key="5">
    <source>
        <dbReference type="EMBL" id="KCZ59777.1"/>
    </source>
</evidence>
<feature type="region of interest" description="Disordered" evidence="1">
    <location>
        <begin position="344"/>
        <end position="363"/>
    </location>
</feature>
<dbReference type="AlphaFoldDB" id="A0A059DZL0"/>
<dbReference type="InterPro" id="IPR011041">
    <property type="entry name" value="Quinoprot_gluc/sorb_DH_b-prop"/>
</dbReference>
<dbReference type="InterPro" id="IPR012938">
    <property type="entry name" value="Glc/Sorbosone_DH"/>
</dbReference>
<reference evidence="4 7" key="2">
    <citation type="journal article" date="2018" name="Nat. Biotechnol.">
        <title>A standardized bacterial taxonomy based on genome phylogeny substantially revises the tree of life.</title>
        <authorList>
            <person name="Parks D.H."/>
            <person name="Chuvochina M."/>
            <person name="Waite D.W."/>
            <person name="Rinke C."/>
            <person name="Skarshewski A."/>
            <person name="Chaumeil P.A."/>
            <person name="Hugenholtz P."/>
        </authorList>
    </citation>
    <scope>NUCLEOTIDE SEQUENCE [LARGE SCALE GENOMIC DNA]</scope>
    <source>
        <strain evidence="4">UBA8557</strain>
    </source>
</reference>
<sequence length="403" mass="43442">MSSFILRCLVSASAASLLIGCASAEHHEQAPEPISVTGTAGTALTVTPLETFDSAWAMTYLPDGRSLVSEKDGNLWLLGADGKKLGEIANVPSVTARGQGGLGDIIVHPDFADNSTVFLSYVERDAEDDNLSGAAVERATLNLTAEGGALENREVIWRQTPKMTGNGHYGHRLAIAQDGHLFIASGERQKFTPAQNMAMNLGKVVRINQDGSVPEDNPFYGNGAMADQIWTLGHRNPLGIAFDGEQRLWVVEMGPKGGDELNLIVRSENYGYPEVSEGDHYSGKPIPTHESNPIFEDPAIAWVPAISPAGLVFYDGDMFADWKGNAFIGGLSSQALIRVSFETQPTDNLGQPPKGGQTEPVAKEAERFEWGKRIREVEQGPDGALYVLEDKEGGRLIRLTPAE</sequence>